<dbReference type="InterPro" id="IPR045576">
    <property type="entry name" value="RPC5_C"/>
</dbReference>
<dbReference type="AlphaFoldDB" id="A0AAN8L588"/>
<keyword evidence="4" id="KW-1185">Reference proteome</keyword>
<protein>
    <recommendedName>
        <fullName evidence="2">DNA-directed RNA polymerase III subunit RPC5 C-terminal domain-containing protein</fullName>
    </recommendedName>
</protein>
<organism evidence="3 4">
    <name type="scientific">Coregonus suidteri</name>
    <dbReference type="NCBI Taxonomy" id="861788"/>
    <lineage>
        <taxon>Eukaryota</taxon>
        <taxon>Metazoa</taxon>
        <taxon>Chordata</taxon>
        <taxon>Craniata</taxon>
        <taxon>Vertebrata</taxon>
        <taxon>Euteleostomi</taxon>
        <taxon>Actinopterygii</taxon>
        <taxon>Neopterygii</taxon>
        <taxon>Teleostei</taxon>
        <taxon>Protacanthopterygii</taxon>
        <taxon>Salmoniformes</taxon>
        <taxon>Salmonidae</taxon>
        <taxon>Coregoninae</taxon>
        <taxon>Coregonus</taxon>
    </lineage>
</organism>
<gene>
    <name evidence="3" type="ORF">J4Q44_G00278230</name>
</gene>
<evidence type="ECO:0000313" key="4">
    <source>
        <dbReference type="Proteomes" id="UP001356427"/>
    </source>
</evidence>
<evidence type="ECO:0000256" key="1">
    <source>
        <dbReference type="SAM" id="MobiDB-lite"/>
    </source>
</evidence>
<evidence type="ECO:0000313" key="3">
    <source>
        <dbReference type="EMBL" id="KAK6301770.1"/>
    </source>
</evidence>
<comment type="caution">
    <text evidence="3">The sequence shown here is derived from an EMBL/GenBank/DDBJ whole genome shotgun (WGS) entry which is preliminary data.</text>
</comment>
<feature type="domain" description="DNA-directed RNA polymerase III subunit RPC5 C-terminal" evidence="2">
    <location>
        <begin position="102"/>
        <end position="144"/>
    </location>
</feature>
<feature type="compositionally biased region" description="Gly residues" evidence="1">
    <location>
        <begin position="68"/>
        <end position="77"/>
    </location>
</feature>
<evidence type="ECO:0000259" key="2">
    <source>
        <dbReference type="Pfam" id="PF19725"/>
    </source>
</evidence>
<feature type="region of interest" description="Disordered" evidence="1">
    <location>
        <begin position="135"/>
        <end position="164"/>
    </location>
</feature>
<name>A0AAN8L588_9TELE</name>
<reference evidence="3 4" key="1">
    <citation type="submission" date="2021-04" db="EMBL/GenBank/DDBJ databases">
        <authorList>
            <person name="De Guttry C."/>
            <person name="Zahm M."/>
            <person name="Klopp C."/>
            <person name="Cabau C."/>
            <person name="Louis A."/>
            <person name="Berthelot C."/>
            <person name="Parey E."/>
            <person name="Roest Crollius H."/>
            <person name="Montfort J."/>
            <person name="Robinson-Rechavi M."/>
            <person name="Bucao C."/>
            <person name="Bouchez O."/>
            <person name="Gislard M."/>
            <person name="Lluch J."/>
            <person name="Milhes M."/>
            <person name="Lampietro C."/>
            <person name="Lopez Roques C."/>
            <person name="Donnadieu C."/>
            <person name="Braasch I."/>
            <person name="Desvignes T."/>
            <person name="Postlethwait J."/>
            <person name="Bobe J."/>
            <person name="Wedekind C."/>
            <person name="Guiguen Y."/>
        </authorList>
    </citation>
    <scope>NUCLEOTIDE SEQUENCE [LARGE SCALE GENOMIC DNA]</scope>
    <source>
        <strain evidence="3">Cs_M1</strain>
        <tissue evidence="3">Blood</tissue>
    </source>
</reference>
<dbReference type="EMBL" id="JAGTTL010000026">
    <property type="protein sequence ID" value="KAK6301770.1"/>
    <property type="molecule type" value="Genomic_DNA"/>
</dbReference>
<dbReference type="Pfam" id="PF19725">
    <property type="entry name" value="RPC5_C"/>
    <property type="match status" value="1"/>
</dbReference>
<dbReference type="Proteomes" id="UP001356427">
    <property type="component" value="Unassembled WGS sequence"/>
</dbReference>
<feature type="compositionally biased region" description="Basic and acidic residues" evidence="1">
    <location>
        <begin position="141"/>
        <end position="157"/>
    </location>
</feature>
<accession>A0AAN8L588</accession>
<feature type="region of interest" description="Disordered" evidence="1">
    <location>
        <begin position="49"/>
        <end position="105"/>
    </location>
</feature>
<proteinExistence type="predicted"/>
<sequence length="164" mass="18140">MLWMGIQSKLEKVFNFSREDLVSKMTHKQKYLCIREWRAASEGCFRERAQQKQPALQKDLSARRQEKGGAGASGGTGIRVKEEPVSDGEDEPMDTSSSSSALPNGPVFHSISDRLLQDTILMSHCKQILVPFPAQSTADADEQKEKCCGVGDRRDIRQASSGPV</sequence>